<evidence type="ECO:0000313" key="3">
    <source>
        <dbReference type="Proteomes" id="UP000820818"/>
    </source>
</evidence>
<keyword evidence="3" id="KW-1185">Reference proteome</keyword>
<gene>
    <name evidence="2" type="ORF">GHT06_013888</name>
</gene>
<dbReference type="AlphaFoldDB" id="A0AAD5KSV6"/>
<comment type="caution">
    <text evidence="2">The sequence shown here is derived from an EMBL/GenBank/DDBJ whole genome shotgun (WGS) entry which is preliminary data.</text>
</comment>
<name>A0AAD5KSV6_9CRUS</name>
<reference evidence="2 3" key="1">
    <citation type="submission" date="2022-05" db="EMBL/GenBank/DDBJ databases">
        <title>A multi-omics perspective on studying reproductive biology in Daphnia sinensis.</title>
        <authorList>
            <person name="Jia J."/>
        </authorList>
    </citation>
    <scope>NUCLEOTIDE SEQUENCE [LARGE SCALE GENOMIC DNA]</scope>
    <source>
        <strain evidence="2 3">WSL</strain>
    </source>
</reference>
<sequence>MGQKQSSTLADCEFDMMNRTDLSSHFANTMSRSYQPDECFQCGARMEDNSLFDSNGGKSSGDTSAVRCRPCRICQSTNVILVKFREVTTSSPHPFRIHPTAHAESQPSRLDGNHNNMHHHNNHSRTQPSNDGGVSTFV</sequence>
<feature type="compositionally biased region" description="Polar residues" evidence="1">
    <location>
        <begin position="124"/>
        <end position="138"/>
    </location>
</feature>
<organism evidence="2 3">
    <name type="scientific">Daphnia sinensis</name>
    <dbReference type="NCBI Taxonomy" id="1820382"/>
    <lineage>
        <taxon>Eukaryota</taxon>
        <taxon>Metazoa</taxon>
        <taxon>Ecdysozoa</taxon>
        <taxon>Arthropoda</taxon>
        <taxon>Crustacea</taxon>
        <taxon>Branchiopoda</taxon>
        <taxon>Diplostraca</taxon>
        <taxon>Cladocera</taxon>
        <taxon>Anomopoda</taxon>
        <taxon>Daphniidae</taxon>
        <taxon>Daphnia</taxon>
        <taxon>Daphnia similis group</taxon>
    </lineage>
</organism>
<protein>
    <submittedName>
        <fullName evidence="2">Uncharacterized protein</fullName>
    </submittedName>
</protein>
<proteinExistence type="predicted"/>
<dbReference type="EMBL" id="WJBH02000004">
    <property type="protein sequence ID" value="KAI9559881.1"/>
    <property type="molecule type" value="Genomic_DNA"/>
</dbReference>
<feature type="region of interest" description="Disordered" evidence="1">
    <location>
        <begin position="90"/>
        <end position="138"/>
    </location>
</feature>
<accession>A0AAD5KSV6</accession>
<evidence type="ECO:0000256" key="1">
    <source>
        <dbReference type="SAM" id="MobiDB-lite"/>
    </source>
</evidence>
<evidence type="ECO:0000313" key="2">
    <source>
        <dbReference type="EMBL" id="KAI9559881.1"/>
    </source>
</evidence>
<dbReference type="Proteomes" id="UP000820818">
    <property type="component" value="Linkage Group LG4"/>
</dbReference>